<organism evidence="1">
    <name type="scientific">Clavaria fumosa</name>
    <dbReference type="NCBI Taxonomy" id="264083"/>
    <lineage>
        <taxon>Eukaryota</taxon>
        <taxon>Fungi</taxon>
        <taxon>Dikarya</taxon>
        <taxon>Basidiomycota</taxon>
        <taxon>Agaricomycotina</taxon>
        <taxon>Agaricomycetes</taxon>
        <taxon>Agaricomycetidae</taxon>
        <taxon>Agaricales</taxon>
        <taxon>Clavariineae</taxon>
        <taxon>Clavariaceae</taxon>
        <taxon>Clavaria</taxon>
    </lineage>
</organism>
<sequence>MITYPFPQNLNILQFYNVTVFKKSIINDDLQYNYMKNDFKNKNNYNWIKVHNESWLDIMNFNSKIYNDISINDLLVDTKIFKDYKYIDFYKAFLNFCKLKNITKGQQFISINNIRNFLFPYLFKNIDLFLEMEKILKEHFENISLKLENLNINEFSHNILSLKSYFLYYEDIEIKNQKSKCFNFNYNDLYNIIRINIKQEMERNRKQEMERNTYFYNTTKSDLDFKNIFIFYKFKDNSYFMTYYCNNNINKLNLDKIKFLSFNKIWKHKDIIKNMVDNNNNNTNSIIKKDIIIPHNLFFSFGINNINKNIELYSKAFFLMLKISHNKMKYINNNNKNLQSSLICFKNLDLNGKDQIIIVHINHNKNIYKIDDYVLIPNILISNKTIKEKSEIIQNFVIEFFCKIIF</sequence>
<name>A0A7T3U549_9AGAR</name>
<dbReference type="GeneID" id="65338499"/>
<gene>
    <name evidence="1" type="primary">orf406</name>
</gene>
<accession>A0A7T3U549</accession>
<geneLocation type="mitochondrion" evidence="1"/>
<evidence type="ECO:0000313" key="1">
    <source>
        <dbReference type="EMBL" id="QPZ51088.1"/>
    </source>
</evidence>
<protein>
    <submittedName>
        <fullName evidence="1">Uncharacterized protein</fullName>
    </submittedName>
</protein>
<keyword evidence="1" id="KW-0496">Mitochondrion</keyword>
<proteinExistence type="predicted"/>
<dbReference type="RefSeq" id="YP_010130186.1">
    <property type="nucleotide sequence ID" value="NC_056336.1"/>
</dbReference>
<dbReference type="EMBL" id="MT114157">
    <property type="protein sequence ID" value="QPZ51088.1"/>
    <property type="molecule type" value="Genomic_DNA"/>
</dbReference>
<reference evidence="1" key="1">
    <citation type="journal article" date="2020" name="IMA Fungus">
        <title>The 256 kb mitochondrial genome of Clavaria fumosa is the largest among phylum Basidiomycota and is rich in introns and intronic ORFs.</title>
        <authorList>
            <person name="Wang X."/>
            <person name="Wang Y."/>
            <person name="Yao W."/>
            <person name="Shen J."/>
            <person name="Chen M."/>
            <person name="Gao M."/>
            <person name="Ren J."/>
            <person name="Li Q."/>
            <person name="Liu N."/>
        </authorList>
    </citation>
    <scope>NUCLEOTIDE SEQUENCE</scope>
</reference>
<dbReference type="AlphaFoldDB" id="A0A7T3U549"/>